<feature type="transmembrane region" description="Helical" evidence="6">
    <location>
        <begin position="43"/>
        <end position="61"/>
    </location>
</feature>
<dbReference type="Gene3D" id="3.30.450.20">
    <property type="entry name" value="PAS domain"/>
    <property type="match status" value="1"/>
</dbReference>
<dbReference type="InterPro" id="IPR003594">
    <property type="entry name" value="HATPase_dom"/>
</dbReference>
<keyword evidence="6" id="KW-0812">Transmembrane</keyword>
<dbReference type="InterPro" id="IPR035965">
    <property type="entry name" value="PAS-like_dom_sf"/>
</dbReference>
<dbReference type="RefSeq" id="WP_052376763.1">
    <property type="nucleotide sequence ID" value="NZ_ASRX01000098.1"/>
</dbReference>
<sequence>MPSTPIFRASSLFLMAATSFLLLFLGSVNELGAATPETWIIELAFAGTLFALAVSGVALWLKAREQSKELEASHEALKREVADRRRTEVELRASEVQLRTLVDHFPCGGVFLFDSELRFSVAGGQGLDYANHSRENLEGKTLKEALTPEKFTENEPIYRLALLEEPQAPVESRNGDRIYVNHPHAVRGRDGRIIAGMLISIDVTDMRHSEEERRRIAQKLTDAQRLESLGVLAGGIAHDFNNMLAAMLGHAEVLALDLPPRRASRESVEAVITVTKRASELVKHMLAYAGKGRVTLRPVSLNEVIDSLHEMLTTAVGKHARVVSALGASLPAVMADPAQLRQILLNLLTNASEAIPAEAGGTITLTTGLEVLDAAALERLAKGAALTPGTYVRLTIADTGSGMAPETAARLFEPFFTTKPTGRGLGLAAVQGLVRSHRGVMSVESALGEGSTFRVWLPACNEAPEPLEAPRSVVLPAPRGTVLVIDDEEVVRVTLQQSLKRLGYTVRLAEDGTEGIAAMRDGIPDLLLVMVDLTMPDVPGTAVVRTARTMRPDIPVILMSGYREEDVVEQYGELGQAGFLHKPFSLEELRAAMRDALLS</sequence>
<dbReference type="EC" id="2.7.13.3" evidence="2"/>
<keyword evidence="6" id="KW-0472">Membrane</keyword>
<evidence type="ECO:0000256" key="3">
    <source>
        <dbReference type="ARBA" id="ARBA00022553"/>
    </source>
</evidence>
<dbReference type="eggNOG" id="COG4191">
    <property type="taxonomic scope" value="Bacteria"/>
</dbReference>
<dbReference type="Pfam" id="PF02518">
    <property type="entry name" value="HATPase_c"/>
    <property type="match status" value="1"/>
</dbReference>
<dbReference type="GO" id="GO:0000155">
    <property type="term" value="F:phosphorelay sensor kinase activity"/>
    <property type="evidence" value="ECO:0007669"/>
    <property type="project" value="InterPro"/>
</dbReference>
<dbReference type="SUPFAM" id="SSF55785">
    <property type="entry name" value="PYP-like sensor domain (PAS domain)"/>
    <property type="match status" value="1"/>
</dbReference>
<dbReference type="Pfam" id="PF00072">
    <property type="entry name" value="Response_reg"/>
    <property type="match status" value="1"/>
</dbReference>
<comment type="caution">
    <text evidence="4">Lacks conserved residue(s) required for the propagation of feature annotation.</text>
</comment>
<keyword evidence="5" id="KW-0175">Coiled coil</keyword>
<accession>A0A017SUZ1</accession>
<dbReference type="PRINTS" id="PR00344">
    <property type="entry name" value="BCTRLSENSOR"/>
</dbReference>
<dbReference type="AlphaFoldDB" id="A0A017SUZ1"/>
<dbReference type="SMART" id="SM00448">
    <property type="entry name" value="REC"/>
    <property type="match status" value="1"/>
</dbReference>
<comment type="catalytic activity">
    <reaction evidence="1">
        <text>ATP + protein L-histidine = ADP + protein N-phospho-L-histidine.</text>
        <dbReference type="EC" id="2.7.13.3"/>
    </reaction>
</comment>
<dbReference type="Gene3D" id="1.10.287.130">
    <property type="match status" value="1"/>
</dbReference>
<evidence type="ECO:0000256" key="2">
    <source>
        <dbReference type="ARBA" id="ARBA00012438"/>
    </source>
</evidence>
<organism evidence="9 10">
    <name type="scientific">Chondromyces apiculatus DSM 436</name>
    <dbReference type="NCBI Taxonomy" id="1192034"/>
    <lineage>
        <taxon>Bacteria</taxon>
        <taxon>Pseudomonadati</taxon>
        <taxon>Myxococcota</taxon>
        <taxon>Polyangia</taxon>
        <taxon>Polyangiales</taxon>
        <taxon>Polyangiaceae</taxon>
        <taxon>Chondromyces</taxon>
    </lineage>
</organism>
<dbReference type="SUPFAM" id="SSF47384">
    <property type="entry name" value="Homodimeric domain of signal transducing histidine kinase"/>
    <property type="match status" value="1"/>
</dbReference>
<evidence type="ECO:0000256" key="5">
    <source>
        <dbReference type="SAM" id="Coils"/>
    </source>
</evidence>
<dbReference type="PROSITE" id="PS50109">
    <property type="entry name" value="HIS_KIN"/>
    <property type="match status" value="1"/>
</dbReference>
<evidence type="ECO:0000256" key="4">
    <source>
        <dbReference type="PROSITE-ProRule" id="PRU00169"/>
    </source>
</evidence>
<dbReference type="InterPro" id="IPR011006">
    <property type="entry name" value="CheY-like_superfamily"/>
</dbReference>
<dbReference type="EMBL" id="ASRX01000098">
    <property type="protein sequence ID" value="EYF00804.1"/>
    <property type="molecule type" value="Genomic_DNA"/>
</dbReference>
<dbReference type="SUPFAM" id="SSF52172">
    <property type="entry name" value="CheY-like"/>
    <property type="match status" value="1"/>
</dbReference>
<dbReference type="Proteomes" id="UP000019678">
    <property type="component" value="Unassembled WGS sequence"/>
</dbReference>
<dbReference type="SMART" id="SM00387">
    <property type="entry name" value="HATPase_c"/>
    <property type="match status" value="1"/>
</dbReference>
<evidence type="ECO:0000259" key="7">
    <source>
        <dbReference type="PROSITE" id="PS50109"/>
    </source>
</evidence>
<dbReference type="InterPro" id="IPR004358">
    <property type="entry name" value="Sig_transdc_His_kin-like_C"/>
</dbReference>
<dbReference type="InterPro" id="IPR001789">
    <property type="entry name" value="Sig_transdc_resp-reg_receiver"/>
</dbReference>
<feature type="domain" description="Response regulatory" evidence="8">
    <location>
        <begin position="481"/>
        <end position="597"/>
    </location>
</feature>
<dbReference type="InterPro" id="IPR013656">
    <property type="entry name" value="PAS_4"/>
</dbReference>
<proteinExistence type="predicted"/>
<dbReference type="Gene3D" id="3.30.565.10">
    <property type="entry name" value="Histidine kinase-like ATPase, C-terminal domain"/>
    <property type="match status" value="1"/>
</dbReference>
<dbReference type="Gene3D" id="3.40.50.2300">
    <property type="match status" value="1"/>
</dbReference>
<dbReference type="CDD" id="cd00082">
    <property type="entry name" value="HisKA"/>
    <property type="match status" value="1"/>
</dbReference>
<comment type="caution">
    <text evidence="9">The sequence shown here is derived from an EMBL/GenBank/DDBJ whole genome shotgun (WGS) entry which is preliminary data.</text>
</comment>
<name>A0A017SUZ1_9BACT</name>
<dbReference type="PROSITE" id="PS50110">
    <property type="entry name" value="RESPONSE_REGULATORY"/>
    <property type="match status" value="1"/>
</dbReference>
<evidence type="ECO:0000256" key="1">
    <source>
        <dbReference type="ARBA" id="ARBA00000085"/>
    </source>
</evidence>
<dbReference type="SUPFAM" id="SSF55874">
    <property type="entry name" value="ATPase domain of HSP90 chaperone/DNA topoisomerase II/histidine kinase"/>
    <property type="match status" value="1"/>
</dbReference>
<feature type="domain" description="Histidine kinase" evidence="7">
    <location>
        <begin position="235"/>
        <end position="461"/>
    </location>
</feature>
<dbReference type="STRING" id="1192034.CAP_9023"/>
<dbReference type="InterPro" id="IPR036890">
    <property type="entry name" value="HATPase_C_sf"/>
</dbReference>
<evidence type="ECO:0000313" key="9">
    <source>
        <dbReference type="EMBL" id="EYF00804.1"/>
    </source>
</evidence>
<dbReference type="InterPro" id="IPR005467">
    <property type="entry name" value="His_kinase_dom"/>
</dbReference>
<dbReference type="PANTHER" id="PTHR43065:SF42">
    <property type="entry name" value="TWO-COMPONENT SENSOR PPRA"/>
    <property type="match status" value="1"/>
</dbReference>
<feature type="coiled-coil region" evidence="5">
    <location>
        <begin position="60"/>
        <end position="87"/>
    </location>
</feature>
<dbReference type="Pfam" id="PF08448">
    <property type="entry name" value="PAS_4"/>
    <property type="match status" value="1"/>
</dbReference>
<evidence type="ECO:0000259" key="8">
    <source>
        <dbReference type="PROSITE" id="PS50110"/>
    </source>
</evidence>
<keyword evidence="6" id="KW-1133">Transmembrane helix</keyword>
<evidence type="ECO:0000256" key="6">
    <source>
        <dbReference type="SAM" id="Phobius"/>
    </source>
</evidence>
<dbReference type="InterPro" id="IPR003661">
    <property type="entry name" value="HisK_dim/P_dom"/>
</dbReference>
<protein>
    <recommendedName>
        <fullName evidence="2">histidine kinase</fullName>
        <ecNumber evidence="2">2.7.13.3</ecNumber>
    </recommendedName>
</protein>
<keyword evidence="3" id="KW-0597">Phosphoprotein</keyword>
<evidence type="ECO:0000313" key="10">
    <source>
        <dbReference type="Proteomes" id="UP000019678"/>
    </source>
</evidence>
<keyword evidence="10" id="KW-1185">Reference proteome</keyword>
<reference evidence="9 10" key="1">
    <citation type="submission" date="2013-05" db="EMBL/GenBank/DDBJ databases">
        <title>Genome assembly of Chondromyces apiculatus DSM 436.</title>
        <authorList>
            <person name="Sharma G."/>
            <person name="Khatri I."/>
            <person name="Kaur C."/>
            <person name="Mayilraj S."/>
            <person name="Subramanian S."/>
        </authorList>
    </citation>
    <scope>NUCLEOTIDE SEQUENCE [LARGE SCALE GENOMIC DNA]</scope>
    <source>
        <strain evidence="9 10">DSM 436</strain>
    </source>
</reference>
<gene>
    <name evidence="9" type="ORF">CAP_9023</name>
</gene>
<dbReference type="PANTHER" id="PTHR43065">
    <property type="entry name" value="SENSOR HISTIDINE KINASE"/>
    <property type="match status" value="1"/>
</dbReference>
<dbReference type="InterPro" id="IPR036097">
    <property type="entry name" value="HisK_dim/P_sf"/>
</dbReference>
<dbReference type="CDD" id="cd00156">
    <property type="entry name" value="REC"/>
    <property type="match status" value="1"/>
</dbReference>